<dbReference type="InterPro" id="IPR048324">
    <property type="entry name" value="ZSWIM1-3_RNaseH-like"/>
</dbReference>
<reference evidence="3 4" key="1">
    <citation type="journal article" date="2024" name="bioRxiv">
        <title>A reference genome for Trichogramma kaykai: A tiny desert-dwelling parasitoid wasp with competing sex-ratio distorters.</title>
        <authorList>
            <person name="Culotta J."/>
            <person name="Lindsey A.R."/>
        </authorList>
    </citation>
    <scope>NUCLEOTIDE SEQUENCE [LARGE SCALE GENOMIC DNA]</scope>
    <source>
        <strain evidence="3 4">KSX58</strain>
    </source>
</reference>
<dbReference type="Pfam" id="PF21056">
    <property type="entry name" value="ZSWIM1-3_RNaseH-like"/>
    <property type="match status" value="1"/>
</dbReference>
<keyword evidence="4" id="KW-1185">Reference proteome</keyword>
<proteinExistence type="predicted"/>
<feature type="domain" description="ZSWIM1/3 RNaseH-like" evidence="2">
    <location>
        <begin position="225"/>
        <end position="340"/>
    </location>
</feature>
<feature type="region of interest" description="Disordered" evidence="1">
    <location>
        <begin position="1"/>
        <end position="27"/>
    </location>
</feature>
<name>A0ABD2XQT7_9HYME</name>
<organism evidence="3 4">
    <name type="scientific">Trichogramma kaykai</name>
    <dbReference type="NCBI Taxonomy" id="54128"/>
    <lineage>
        <taxon>Eukaryota</taxon>
        <taxon>Metazoa</taxon>
        <taxon>Ecdysozoa</taxon>
        <taxon>Arthropoda</taxon>
        <taxon>Hexapoda</taxon>
        <taxon>Insecta</taxon>
        <taxon>Pterygota</taxon>
        <taxon>Neoptera</taxon>
        <taxon>Endopterygota</taxon>
        <taxon>Hymenoptera</taxon>
        <taxon>Apocrita</taxon>
        <taxon>Proctotrupomorpha</taxon>
        <taxon>Chalcidoidea</taxon>
        <taxon>Trichogrammatidae</taxon>
        <taxon>Trichogramma</taxon>
    </lineage>
</organism>
<dbReference type="Proteomes" id="UP001627154">
    <property type="component" value="Unassembled WGS sequence"/>
</dbReference>
<evidence type="ECO:0000259" key="2">
    <source>
        <dbReference type="Pfam" id="PF21056"/>
    </source>
</evidence>
<dbReference type="AlphaFoldDB" id="A0ABD2XQT7"/>
<evidence type="ECO:0000313" key="4">
    <source>
        <dbReference type="Proteomes" id="UP001627154"/>
    </source>
</evidence>
<sequence>MSSGDEFTPQSKLSWQQKNAEPLKGVERKTAQYSKKSFACNYVGRQFKSDDAVYAVIEELKTHKEVFVQRDEKPKTHLKNHLRITANPNVTRRLWYFECVYGTKRKTESEGHRKANSHKLGCPSKLKFKLSKDGTHYQLSSEITEHEQHDLQLLAKVLPPVRPQLNEENKKFVQNHLRTGGSNMKILLELKKTGVHSGLKNITNIKHAQKQTQPSSFEDVKKVLNEENAIYDYVVDENNSLEGLFITTPEMKHTYNCFPEILMIDSTYGLIDNDYPLVIAAIVNGNGITEIISFGILTQETEVHYSWFIDCLIKYLPGCKQTLAFVSDKDMVLRKVIKDKLELDTYICTFHVLQAFNRAISMEKMSITMEEKTLVLQYLNKLTYAPDENSYSSIYQEFIDVAPTLPIEYFNKNWHPIKGEWVPAGLIVALCFTCPWLQGML</sequence>
<dbReference type="PANTHER" id="PTHR31569">
    <property type="entry name" value="SWIM-TYPE DOMAIN-CONTAINING PROTEIN"/>
    <property type="match status" value="1"/>
</dbReference>
<dbReference type="InterPro" id="IPR052579">
    <property type="entry name" value="Zinc_finger_SWIM"/>
</dbReference>
<comment type="caution">
    <text evidence="3">The sequence shown here is derived from an EMBL/GenBank/DDBJ whole genome shotgun (WGS) entry which is preliminary data.</text>
</comment>
<feature type="compositionally biased region" description="Polar residues" evidence="1">
    <location>
        <begin position="1"/>
        <end position="19"/>
    </location>
</feature>
<protein>
    <recommendedName>
        <fullName evidence="2">ZSWIM1/3 RNaseH-like domain-containing protein</fullName>
    </recommendedName>
</protein>
<evidence type="ECO:0000256" key="1">
    <source>
        <dbReference type="SAM" id="MobiDB-lite"/>
    </source>
</evidence>
<accession>A0ABD2XQT7</accession>
<evidence type="ECO:0000313" key="3">
    <source>
        <dbReference type="EMBL" id="KAL3407399.1"/>
    </source>
</evidence>
<dbReference type="PANTHER" id="PTHR31569:SF4">
    <property type="entry name" value="SWIM-TYPE DOMAIN-CONTAINING PROTEIN"/>
    <property type="match status" value="1"/>
</dbReference>
<gene>
    <name evidence="3" type="ORF">TKK_000515</name>
</gene>
<dbReference type="EMBL" id="JBJJXI010000009">
    <property type="protein sequence ID" value="KAL3407399.1"/>
    <property type="molecule type" value="Genomic_DNA"/>
</dbReference>